<dbReference type="EMBL" id="JAZDWU010000010">
    <property type="protein sequence ID" value="KAK9988008.1"/>
    <property type="molecule type" value="Genomic_DNA"/>
</dbReference>
<dbReference type="EMBL" id="JAZDWU010000010">
    <property type="protein sequence ID" value="KAK9988007.1"/>
    <property type="molecule type" value="Genomic_DNA"/>
</dbReference>
<protein>
    <recommendedName>
        <fullName evidence="4">Maturase K</fullName>
    </recommendedName>
</protein>
<name>A0AAW2BRN1_9ROSI</name>
<dbReference type="Proteomes" id="UP001459277">
    <property type="component" value="Unassembled WGS sequence"/>
</dbReference>
<organism evidence="2 3">
    <name type="scientific">Lithocarpus litseifolius</name>
    <dbReference type="NCBI Taxonomy" id="425828"/>
    <lineage>
        <taxon>Eukaryota</taxon>
        <taxon>Viridiplantae</taxon>
        <taxon>Streptophyta</taxon>
        <taxon>Embryophyta</taxon>
        <taxon>Tracheophyta</taxon>
        <taxon>Spermatophyta</taxon>
        <taxon>Magnoliopsida</taxon>
        <taxon>eudicotyledons</taxon>
        <taxon>Gunneridae</taxon>
        <taxon>Pentapetalae</taxon>
        <taxon>rosids</taxon>
        <taxon>fabids</taxon>
        <taxon>Fagales</taxon>
        <taxon>Fagaceae</taxon>
        <taxon>Lithocarpus</taxon>
    </lineage>
</organism>
<comment type="caution">
    <text evidence="2">The sequence shown here is derived from an EMBL/GenBank/DDBJ whole genome shotgun (WGS) entry which is preliminary data.</text>
</comment>
<evidence type="ECO:0000313" key="3">
    <source>
        <dbReference type="Proteomes" id="UP001459277"/>
    </source>
</evidence>
<evidence type="ECO:0008006" key="4">
    <source>
        <dbReference type="Google" id="ProtNLM"/>
    </source>
</evidence>
<reference evidence="2 3" key="1">
    <citation type="submission" date="2024-01" db="EMBL/GenBank/DDBJ databases">
        <title>A telomere-to-telomere, gap-free genome of sweet tea (Lithocarpus litseifolius).</title>
        <authorList>
            <person name="Zhou J."/>
        </authorList>
    </citation>
    <scope>NUCLEOTIDE SEQUENCE [LARGE SCALE GENOMIC DNA]</scope>
    <source>
        <strain evidence="2">Zhou-2022a</strain>
        <tissue evidence="2">Leaf</tissue>
    </source>
</reference>
<keyword evidence="3" id="KW-1185">Reference proteome</keyword>
<dbReference type="AlphaFoldDB" id="A0AAW2BRN1"/>
<sequence length="345" mass="40702">MNQQPMPFDDLLLDRPVTDIPEFNVGLPRPFRNTPGGGTVAGGWTFVEFLREWENNTYEESLWWKRNNDEIIGFESEGRKMFLGIAEIVISFHERKMFSGNLVHKISILPDLNVTHKSSPQRDEQAFEDGGQRSDIDHFRWMVAAVVKKAFGNNYSLLSDNFLLFFSEIFTTQEGLKYYFVSQLYHPIFFNSSDRCNLIRMMRDLYKLNPREFKRLFELESYGFKYWWLKIKKGCRRPDDAFLGVLGFNFKYLYENSSGFALPLYIRNVHEHFSENKYFSQSHNCIDREIDNLFPGVSAAIIDSAIRNLHGNWDLFESTTTTTNLPYLQRTSPYGWSFPYYRFHN</sequence>
<evidence type="ECO:0000313" key="1">
    <source>
        <dbReference type="EMBL" id="KAK9988007.1"/>
    </source>
</evidence>
<accession>A0AAW2BRN1</accession>
<evidence type="ECO:0000313" key="2">
    <source>
        <dbReference type="EMBL" id="KAK9988008.1"/>
    </source>
</evidence>
<gene>
    <name evidence="1" type="ORF">SO802_028246</name>
    <name evidence="2" type="ORF">SO802_028247</name>
</gene>
<proteinExistence type="predicted"/>